<dbReference type="Proteomes" id="UP000576225">
    <property type="component" value="Unassembled WGS sequence"/>
</dbReference>
<feature type="binding site" evidence="2">
    <location>
        <position position="361"/>
    </location>
    <ligand>
        <name>substrate</name>
    </ligand>
</feature>
<feature type="active site" description="Charge relay system" evidence="1">
    <location>
        <position position="523"/>
    </location>
</feature>
<name>A0A848AZI4_9BACT</name>
<dbReference type="PANTHER" id="PTHR40111:SF1">
    <property type="entry name" value="CEPHALOSPORIN-C DEACETYLASE"/>
    <property type="match status" value="1"/>
</dbReference>
<feature type="chain" id="PRO_5032453343" evidence="3">
    <location>
        <begin position="22"/>
        <end position="570"/>
    </location>
</feature>
<evidence type="ECO:0000313" key="6">
    <source>
        <dbReference type="Proteomes" id="UP000576225"/>
    </source>
</evidence>
<feature type="active site" description="Nucleophile" evidence="1">
    <location>
        <position position="450"/>
    </location>
</feature>
<feature type="active site" description="Charge relay system" evidence="1">
    <location>
        <position position="552"/>
    </location>
</feature>
<organism evidence="5 6">
    <name type="scientific">Victivallis vadensis</name>
    <dbReference type="NCBI Taxonomy" id="172901"/>
    <lineage>
        <taxon>Bacteria</taxon>
        <taxon>Pseudomonadati</taxon>
        <taxon>Lentisphaerota</taxon>
        <taxon>Lentisphaeria</taxon>
        <taxon>Victivallales</taxon>
        <taxon>Victivallaceae</taxon>
        <taxon>Victivallis</taxon>
    </lineage>
</organism>
<keyword evidence="3" id="KW-0732">Signal</keyword>
<dbReference type="InterPro" id="IPR039069">
    <property type="entry name" value="CE7"/>
</dbReference>
<sequence>MRNPGFIFPVLLSLAATGVAAGEKLYVPELSRQVQPGPDRYVTEEDGVTVLNFTAAAIGENTVAIPVDPALLAGRMVTLSGEVAQTDVSAGPHPWNGVRLALKLVDETGRLNMPQAGSVSGSAEWTVRRVSVKVPDKLKSAAIVLGLDWVAGTARFRNIAITEEALPDYAACTVTGSADRTDVRYRPGEEMRFSFLLQENGRPAAGKLRITRYGDDGKTETFDMETKPGVPAVCRTSLARPGFVMVKAVLLDREGKVVNRSWANRFCPVEFGLGACVGPETLKQGVPEPADFDAFWRKAKAELAAVPMQVLEKKLVKETDISRVYDVKIAAPGKRPVSGYLTIPKDAKPGSLPLYLHFHGYGVQSAEVVESKDAIHFFINAHGIENGREPEYYRDLAKGELNGYGFKNDENRQPDTCYFKNMILRNLRGLEFARSLPEWNGKETYLQGGSHGAFQTMAAAALSDGITGCEIGIPWLCDLGGVEVGRLRGWRPDYAPGLGYYDTVNFASRVSCPVTITHAGLSDWICPPSGVWVLFNNLKGKASMTMYQGLDHAFYPGYNHDTASRYTYTK</sequence>
<dbReference type="GO" id="GO:0005976">
    <property type="term" value="P:polysaccharide metabolic process"/>
    <property type="evidence" value="ECO:0007669"/>
    <property type="project" value="TreeGrafter"/>
</dbReference>
<protein>
    <submittedName>
        <fullName evidence="5">Acetylxylan esterase</fullName>
    </submittedName>
</protein>
<dbReference type="SUPFAM" id="SSF53474">
    <property type="entry name" value="alpha/beta-Hydrolases"/>
    <property type="match status" value="1"/>
</dbReference>
<reference evidence="5 6" key="1">
    <citation type="submission" date="2020-04" db="EMBL/GenBank/DDBJ databases">
        <authorList>
            <person name="Hitch T.C.A."/>
            <person name="Wylensek D."/>
            <person name="Clavel T."/>
        </authorList>
    </citation>
    <scope>NUCLEOTIDE SEQUENCE [LARGE SCALE GENOMIC DNA]</scope>
    <source>
        <strain evidence="5 6">COR2-253-APC-1A</strain>
    </source>
</reference>
<dbReference type="Gene3D" id="3.40.50.1820">
    <property type="entry name" value="alpha/beta hydrolase"/>
    <property type="match status" value="1"/>
</dbReference>
<dbReference type="RefSeq" id="WP_168962294.1">
    <property type="nucleotide sequence ID" value="NZ_JABAEW010000013.1"/>
</dbReference>
<dbReference type="InterPro" id="IPR029058">
    <property type="entry name" value="AB_hydrolase_fold"/>
</dbReference>
<dbReference type="AlphaFoldDB" id="A0A848AZI4"/>
<comment type="caution">
    <text evidence="5">The sequence shown here is derived from an EMBL/GenBank/DDBJ whole genome shotgun (WGS) entry which is preliminary data.</text>
</comment>
<dbReference type="Gene3D" id="2.60.120.260">
    <property type="entry name" value="Galactose-binding domain-like"/>
    <property type="match status" value="1"/>
</dbReference>
<dbReference type="PANTHER" id="PTHR40111">
    <property type="entry name" value="CEPHALOSPORIN-C DEACETYLASE"/>
    <property type="match status" value="1"/>
</dbReference>
<evidence type="ECO:0000256" key="2">
    <source>
        <dbReference type="PIRSR" id="PIRSR639069-2"/>
    </source>
</evidence>
<dbReference type="InterPro" id="IPR008391">
    <property type="entry name" value="AXE1_dom"/>
</dbReference>
<accession>A0A848AZI4</accession>
<feature type="signal peptide" evidence="3">
    <location>
        <begin position="1"/>
        <end position="21"/>
    </location>
</feature>
<evidence type="ECO:0000313" key="5">
    <source>
        <dbReference type="EMBL" id="NMD86649.1"/>
    </source>
</evidence>
<feature type="domain" description="Acetyl xylan esterase" evidence="4">
    <location>
        <begin position="498"/>
        <end position="567"/>
    </location>
</feature>
<evidence type="ECO:0000256" key="3">
    <source>
        <dbReference type="SAM" id="SignalP"/>
    </source>
</evidence>
<evidence type="ECO:0000256" key="1">
    <source>
        <dbReference type="PIRSR" id="PIRSR639069-1"/>
    </source>
</evidence>
<feature type="domain" description="Acetyl xylan esterase" evidence="4">
    <location>
        <begin position="286"/>
        <end position="479"/>
    </location>
</feature>
<gene>
    <name evidence="5" type="ORF">HF882_08650</name>
</gene>
<proteinExistence type="predicted"/>
<evidence type="ECO:0000259" key="4">
    <source>
        <dbReference type="Pfam" id="PF05448"/>
    </source>
</evidence>
<dbReference type="GO" id="GO:0052689">
    <property type="term" value="F:carboxylic ester hydrolase activity"/>
    <property type="evidence" value="ECO:0007669"/>
    <property type="project" value="TreeGrafter"/>
</dbReference>
<dbReference type="EMBL" id="JABAEW010000013">
    <property type="protein sequence ID" value="NMD86649.1"/>
    <property type="molecule type" value="Genomic_DNA"/>
</dbReference>
<dbReference type="Pfam" id="PF05448">
    <property type="entry name" value="AXE1"/>
    <property type="match status" value="2"/>
</dbReference>